<dbReference type="InterPro" id="IPR000417">
    <property type="entry name" value="Hyethyz_kinase"/>
</dbReference>
<dbReference type="Pfam" id="PF02110">
    <property type="entry name" value="HK"/>
    <property type="match status" value="1"/>
</dbReference>
<evidence type="ECO:0000256" key="6">
    <source>
        <dbReference type="ARBA" id="ARBA00022741"/>
    </source>
</evidence>
<evidence type="ECO:0000256" key="8">
    <source>
        <dbReference type="ARBA" id="ARBA00022840"/>
    </source>
</evidence>
<evidence type="ECO:0000256" key="7">
    <source>
        <dbReference type="ARBA" id="ARBA00022777"/>
    </source>
</evidence>
<dbReference type="InterPro" id="IPR029056">
    <property type="entry name" value="Ribokinase-like"/>
</dbReference>
<feature type="binding site" evidence="11">
    <location>
        <position position="224"/>
    </location>
    <ligand>
        <name>substrate</name>
    </ligand>
</feature>
<comment type="function">
    <text evidence="11">Catalyzes the phosphorylation of the hydroxyl group of 4-methyl-5-beta-hydroxyethylthiazole (THZ).</text>
</comment>
<evidence type="ECO:0000256" key="1">
    <source>
        <dbReference type="ARBA" id="ARBA00001771"/>
    </source>
</evidence>
<keyword evidence="4 11" id="KW-0808">Transferase</keyword>
<sequence length="310" mass="30273">MAPATPADGIPEVAADPSARPAAPVGPVDPAGLAARCGDLLDAVRERGPLVHAITNSVVTNVTANVVLAIGAAPAMVDIVGEAGDFAAVADGLLINLGTPAPEQREAMREAVSGARRSGTPWVLDPVAIGSLRVRTPLAAELVAQGPTAVRGNASEILALAGEGTGGRGVDSSDPIDAAVAAATGLARTHGTVVAVSGERDLITDGSTLVEVAGGSAMLTRMTGGGCALGAVIATFLGVRPDGTPALEAVVAAHSAYSAAAERAASGADGPGTFAPRLLDALAAIGPDELRAPGRLHVSLADQGDGGEAA</sequence>
<keyword evidence="5 11" id="KW-0479">Metal-binding</keyword>
<evidence type="ECO:0000313" key="13">
    <source>
        <dbReference type="EMBL" id="UQN31437.1"/>
    </source>
</evidence>
<feature type="region of interest" description="Disordered" evidence="12">
    <location>
        <begin position="1"/>
        <end position="27"/>
    </location>
</feature>
<keyword evidence="7 11" id="KW-0418">Kinase</keyword>
<feature type="binding site" evidence="11">
    <location>
        <position position="151"/>
    </location>
    <ligand>
        <name>ATP</name>
        <dbReference type="ChEBI" id="CHEBI:30616"/>
    </ligand>
</feature>
<organism evidence="13 14">
    <name type="scientific">Brachybacterium kimchii</name>
    <dbReference type="NCBI Taxonomy" id="2942909"/>
    <lineage>
        <taxon>Bacteria</taxon>
        <taxon>Bacillati</taxon>
        <taxon>Actinomycetota</taxon>
        <taxon>Actinomycetes</taxon>
        <taxon>Micrococcales</taxon>
        <taxon>Dermabacteraceae</taxon>
        <taxon>Brachybacterium</taxon>
    </lineage>
</organism>
<evidence type="ECO:0000256" key="12">
    <source>
        <dbReference type="SAM" id="MobiDB-lite"/>
    </source>
</evidence>
<dbReference type="GO" id="GO:0004417">
    <property type="term" value="F:hydroxyethylthiazole kinase activity"/>
    <property type="evidence" value="ECO:0007669"/>
    <property type="project" value="UniProtKB-EC"/>
</dbReference>
<evidence type="ECO:0000256" key="9">
    <source>
        <dbReference type="ARBA" id="ARBA00022842"/>
    </source>
</evidence>
<dbReference type="SUPFAM" id="SSF53613">
    <property type="entry name" value="Ribokinase-like"/>
    <property type="match status" value="1"/>
</dbReference>
<proteinExistence type="inferred from homology"/>
<comment type="catalytic activity">
    <reaction evidence="1 11">
        <text>5-(2-hydroxyethyl)-4-methylthiazole + ATP = 4-methyl-5-(2-phosphooxyethyl)-thiazole + ADP + H(+)</text>
        <dbReference type="Rhea" id="RHEA:24212"/>
        <dbReference type="ChEBI" id="CHEBI:15378"/>
        <dbReference type="ChEBI" id="CHEBI:17957"/>
        <dbReference type="ChEBI" id="CHEBI:30616"/>
        <dbReference type="ChEBI" id="CHEBI:58296"/>
        <dbReference type="ChEBI" id="CHEBI:456216"/>
        <dbReference type="EC" id="2.7.1.50"/>
    </reaction>
</comment>
<keyword evidence="14" id="KW-1185">Reference proteome</keyword>
<accession>A0ABY4NA78</accession>
<protein>
    <recommendedName>
        <fullName evidence="11">Hydroxyethylthiazole kinase</fullName>
        <ecNumber evidence="11">2.7.1.50</ecNumber>
    </recommendedName>
    <alternativeName>
        <fullName evidence="11">4-methyl-5-beta-hydroxyethylthiazole kinase</fullName>
        <shortName evidence="11">TH kinase</shortName>
        <shortName evidence="11">Thz kinase</shortName>
    </alternativeName>
</protein>
<keyword evidence="6 11" id="KW-0547">Nucleotide-binding</keyword>
<evidence type="ECO:0000256" key="10">
    <source>
        <dbReference type="ARBA" id="ARBA00022977"/>
    </source>
</evidence>
<dbReference type="Proteomes" id="UP001055868">
    <property type="component" value="Chromosome"/>
</dbReference>
<feature type="binding site" evidence="11">
    <location>
        <position position="197"/>
    </location>
    <ligand>
        <name>ATP</name>
        <dbReference type="ChEBI" id="CHEBI:30616"/>
    </ligand>
</feature>
<evidence type="ECO:0000256" key="4">
    <source>
        <dbReference type="ARBA" id="ARBA00022679"/>
    </source>
</evidence>
<keyword evidence="9 11" id="KW-0460">Magnesium</keyword>
<comment type="cofactor">
    <cofactor evidence="2 11">
        <name>Mg(2+)</name>
        <dbReference type="ChEBI" id="CHEBI:18420"/>
    </cofactor>
</comment>
<dbReference type="Gene3D" id="3.40.1190.20">
    <property type="match status" value="1"/>
</dbReference>
<comment type="pathway">
    <text evidence="3 11">Cofactor biosynthesis; thiamine diphosphate biosynthesis; 4-methyl-5-(2-phosphoethyl)-thiazole from 5-(2-hydroxyethyl)-4-methylthiazole: step 1/1.</text>
</comment>
<evidence type="ECO:0000256" key="2">
    <source>
        <dbReference type="ARBA" id="ARBA00001946"/>
    </source>
</evidence>
<reference evidence="13" key="1">
    <citation type="submission" date="2022-05" db="EMBL/GenBank/DDBJ databases">
        <title>Genomic analysis of Brachybacterium sp. CBA3104.</title>
        <authorList>
            <person name="Roh S.W."/>
            <person name="Kim Y.B."/>
            <person name="Kim Y."/>
        </authorList>
    </citation>
    <scope>NUCLEOTIDE SEQUENCE</scope>
    <source>
        <strain evidence="13">CBA3104</strain>
    </source>
</reference>
<dbReference type="PIRSF" id="PIRSF000513">
    <property type="entry name" value="Thz_kinase"/>
    <property type="match status" value="1"/>
</dbReference>
<gene>
    <name evidence="11 13" type="primary">thiM</name>
    <name evidence="13" type="ORF">M4486_09215</name>
</gene>
<dbReference type="CDD" id="cd01170">
    <property type="entry name" value="THZ_kinase"/>
    <property type="match status" value="1"/>
</dbReference>
<dbReference type="EC" id="2.7.1.50" evidence="11"/>
<evidence type="ECO:0000256" key="11">
    <source>
        <dbReference type="HAMAP-Rule" id="MF_00228"/>
    </source>
</evidence>
<evidence type="ECO:0000256" key="5">
    <source>
        <dbReference type="ARBA" id="ARBA00022723"/>
    </source>
</evidence>
<dbReference type="PRINTS" id="PR01099">
    <property type="entry name" value="HYETHTZKNASE"/>
</dbReference>
<dbReference type="RefSeq" id="WP_249480859.1">
    <property type="nucleotide sequence ID" value="NZ_CP097218.1"/>
</dbReference>
<keyword evidence="10 11" id="KW-0784">Thiamine biosynthesis</keyword>
<dbReference type="NCBIfam" id="NF006830">
    <property type="entry name" value="PRK09355.1"/>
    <property type="match status" value="1"/>
</dbReference>
<evidence type="ECO:0000256" key="3">
    <source>
        <dbReference type="ARBA" id="ARBA00004868"/>
    </source>
</evidence>
<dbReference type="EMBL" id="CP097218">
    <property type="protein sequence ID" value="UQN31437.1"/>
    <property type="molecule type" value="Genomic_DNA"/>
</dbReference>
<evidence type="ECO:0000313" key="14">
    <source>
        <dbReference type="Proteomes" id="UP001055868"/>
    </source>
</evidence>
<feature type="binding site" evidence="11">
    <location>
        <position position="76"/>
    </location>
    <ligand>
        <name>substrate</name>
    </ligand>
</feature>
<name>A0ABY4NA78_9MICO</name>
<keyword evidence="8 11" id="KW-0067">ATP-binding</keyword>
<dbReference type="HAMAP" id="MF_00228">
    <property type="entry name" value="Thz_kinase"/>
    <property type="match status" value="1"/>
</dbReference>
<comment type="similarity">
    <text evidence="11">Belongs to the Thz kinase family.</text>
</comment>